<accession>E3MHN3</accession>
<evidence type="ECO:0000313" key="1">
    <source>
        <dbReference type="EMBL" id="EFP02189.1"/>
    </source>
</evidence>
<dbReference type="STRING" id="31234.E3MHN3"/>
<keyword evidence="2" id="KW-1185">Reference proteome</keyword>
<dbReference type="eggNOG" id="ENOG502TJ50">
    <property type="taxonomic scope" value="Eukaryota"/>
</dbReference>
<dbReference type="GeneID" id="9802877"/>
<evidence type="ECO:0000313" key="2">
    <source>
        <dbReference type="Proteomes" id="UP000008281"/>
    </source>
</evidence>
<dbReference type="Proteomes" id="UP000008281">
    <property type="component" value="Unassembled WGS sequence"/>
</dbReference>
<organism evidence="2">
    <name type="scientific">Caenorhabditis remanei</name>
    <name type="common">Caenorhabditis vulgaris</name>
    <dbReference type="NCBI Taxonomy" id="31234"/>
    <lineage>
        <taxon>Eukaryota</taxon>
        <taxon>Metazoa</taxon>
        <taxon>Ecdysozoa</taxon>
        <taxon>Nematoda</taxon>
        <taxon>Chromadorea</taxon>
        <taxon>Rhabditida</taxon>
        <taxon>Rhabditina</taxon>
        <taxon>Rhabditomorpha</taxon>
        <taxon>Rhabditoidea</taxon>
        <taxon>Rhabditidae</taxon>
        <taxon>Peloderinae</taxon>
        <taxon>Caenorhabditis</taxon>
    </lineage>
</organism>
<dbReference type="CTD" id="9802877"/>
<dbReference type="HOGENOM" id="CLU_156774_0_0_1"/>
<dbReference type="OMA" id="ENLMEMM"/>
<dbReference type="OrthoDB" id="10601155at2759"/>
<dbReference type="GO" id="GO:0031262">
    <property type="term" value="C:Ndc80 complex"/>
    <property type="evidence" value="ECO:0007669"/>
    <property type="project" value="EnsemblMetazoa"/>
</dbReference>
<dbReference type="GO" id="GO:0008608">
    <property type="term" value="P:attachment of spindle microtubules to kinetochore"/>
    <property type="evidence" value="ECO:0007669"/>
    <property type="project" value="EnsemblMetazoa"/>
</dbReference>
<dbReference type="KEGG" id="crq:GCK72_004667"/>
<dbReference type="AlphaFoldDB" id="E3MHN3"/>
<sequence>MGSLDELMNSVAKQLKEVSEKDELVMEGIQKLDKCCLKVKRHRIDMQNVTEELREQMTAEQQDRDLLTFESEKFADKKRRFAEKNDQMGSLVKNLTVNFNENLMEMMVADKKKIKEMEETRSVMSEKIQKKLSNLSNCRPQ</sequence>
<dbReference type="EMBL" id="DS268446">
    <property type="protein sequence ID" value="EFP02189.1"/>
    <property type="molecule type" value="Genomic_DNA"/>
</dbReference>
<reference evidence="1" key="1">
    <citation type="submission" date="2007-07" db="EMBL/GenBank/DDBJ databases">
        <title>PCAP assembly of the Caenorhabditis remanei genome.</title>
        <authorList>
            <consortium name="The Caenorhabditis remanei Sequencing Consortium"/>
            <person name="Wilson R.K."/>
        </authorList>
    </citation>
    <scope>NUCLEOTIDE SEQUENCE [LARGE SCALE GENOMIC DNA]</scope>
    <source>
        <strain evidence="1">PB4641</strain>
    </source>
</reference>
<name>E3MHN3_CAERE</name>
<dbReference type="GO" id="GO:0005874">
    <property type="term" value="C:microtubule"/>
    <property type="evidence" value="ECO:0007669"/>
    <property type="project" value="EnsemblMetazoa"/>
</dbReference>
<dbReference type="RefSeq" id="XP_003104267.2">
    <property type="nucleotide sequence ID" value="XM_003104219.2"/>
</dbReference>
<dbReference type="InParanoid" id="E3MHN3"/>
<protein>
    <submittedName>
        <fullName evidence="1">CRE-KBP-3 protein</fullName>
    </submittedName>
</protein>
<gene>
    <name evidence="1" type="primary">Cre-kbp-3</name>
    <name evidence="1" type="ORF">CRE_24915</name>
</gene>
<proteinExistence type="predicted"/>
<dbReference type="FunCoup" id="E3MHN3">
    <property type="interactions" value="252"/>
</dbReference>